<evidence type="ECO:0000313" key="3">
    <source>
        <dbReference type="EMBL" id="CAF1634030.1"/>
    </source>
</evidence>
<evidence type="ECO:0000313" key="2">
    <source>
        <dbReference type="EMBL" id="CAF1464156.1"/>
    </source>
</evidence>
<dbReference type="EMBL" id="CAJNOM010002537">
    <property type="protein sequence ID" value="CAF1634030.1"/>
    <property type="molecule type" value="Genomic_DNA"/>
</dbReference>
<keyword evidence="1" id="KW-1133">Transmembrane helix</keyword>
<keyword evidence="4" id="KW-1185">Reference proteome</keyword>
<dbReference type="EMBL" id="CAJNOI010002217">
    <property type="protein sequence ID" value="CAF1464156.1"/>
    <property type="molecule type" value="Genomic_DNA"/>
</dbReference>
<keyword evidence="1" id="KW-0812">Transmembrane</keyword>
<dbReference type="AlphaFoldDB" id="A0A816DFG0"/>
<comment type="caution">
    <text evidence="3">The sequence shown here is derived from an EMBL/GenBank/DDBJ whole genome shotgun (WGS) entry which is preliminary data.</text>
</comment>
<gene>
    <name evidence="2" type="ORF">BJG266_LOCUS41145</name>
    <name evidence="3" type="ORF">QVE165_LOCUS58015</name>
</gene>
<reference evidence="3" key="1">
    <citation type="submission" date="2021-02" db="EMBL/GenBank/DDBJ databases">
        <authorList>
            <person name="Nowell W R."/>
        </authorList>
    </citation>
    <scope>NUCLEOTIDE SEQUENCE</scope>
</reference>
<dbReference type="Proteomes" id="UP000663832">
    <property type="component" value="Unassembled WGS sequence"/>
</dbReference>
<evidence type="ECO:0000256" key="1">
    <source>
        <dbReference type="SAM" id="Phobius"/>
    </source>
</evidence>
<keyword evidence="1" id="KW-0472">Membrane</keyword>
<name>A0A816DFG0_9BILA</name>
<proteinExistence type="predicted"/>
<evidence type="ECO:0000313" key="4">
    <source>
        <dbReference type="Proteomes" id="UP000663832"/>
    </source>
</evidence>
<sequence length="115" mass="13525">MILLNAQIIVYFFLIFQFLILSAINSTTIHELNEAIFLDPRTHSALIRCPLDFTHSSDIQWYDVANHRYESDRGRYYRINGTQPFDREFICSTISKIGVGSNEKYRIKIRTYGKN</sequence>
<feature type="transmembrane region" description="Helical" evidence="1">
    <location>
        <begin position="6"/>
        <end position="24"/>
    </location>
</feature>
<protein>
    <submittedName>
        <fullName evidence="3">Uncharacterized protein</fullName>
    </submittedName>
</protein>
<organism evidence="3 4">
    <name type="scientific">Adineta steineri</name>
    <dbReference type="NCBI Taxonomy" id="433720"/>
    <lineage>
        <taxon>Eukaryota</taxon>
        <taxon>Metazoa</taxon>
        <taxon>Spiralia</taxon>
        <taxon>Gnathifera</taxon>
        <taxon>Rotifera</taxon>
        <taxon>Eurotatoria</taxon>
        <taxon>Bdelloidea</taxon>
        <taxon>Adinetida</taxon>
        <taxon>Adinetidae</taxon>
        <taxon>Adineta</taxon>
    </lineage>
</organism>
<dbReference type="Proteomes" id="UP000663877">
    <property type="component" value="Unassembled WGS sequence"/>
</dbReference>
<accession>A0A816DFG0</accession>